<evidence type="ECO:0000313" key="2">
    <source>
        <dbReference type="EMBL" id="TMW64511.1"/>
    </source>
</evidence>
<dbReference type="EMBL" id="SPLM01000039">
    <property type="protein sequence ID" value="TMW64511.1"/>
    <property type="molecule type" value="Genomic_DNA"/>
</dbReference>
<feature type="transmembrane region" description="Helical" evidence="1">
    <location>
        <begin position="86"/>
        <end position="107"/>
    </location>
</feature>
<dbReference type="AlphaFoldDB" id="A0A8K1CKP9"/>
<proteinExistence type="predicted"/>
<feature type="transmembrane region" description="Helical" evidence="1">
    <location>
        <begin position="145"/>
        <end position="167"/>
    </location>
</feature>
<dbReference type="OrthoDB" id="166170at2759"/>
<sequence length="356" mass="41023">MPNERVGPARKAWKDRLRYELTSPYGLLRLFYNPILDLPKLLFQTVTLLTYLHDGFPITIICIYSCLLFINWIISCYRNFQYFLDIYGALCILMIIEFLLSASWTLAPAVIQAIPNKVANKVMNTEGFDGGQFWLLPESEWHIEIAAVTLRSLFSAGYIALVLFMLFPDKFMPLKRKADGDRETHAVVRPVTGADIKGEGVPSAFESSRAADTCLAAASSPPVQRFIPKAWTWERLRFEVTSPYGVVRQYYNPVLDLPKLLFQAVTLSTYLHDGFPIAIISVYSCLLFINWMISCYRYKQDRPDPQHIVQRLLYSFDLFFAVFAPLEVLLYSFYNFKFDREEFATRTETLDLAPLT</sequence>
<accession>A0A8K1CKP9</accession>
<gene>
    <name evidence="2" type="ORF">Poli38472_011391</name>
</gene>
<keyword evidence="1" id="KW-0472">Membrane</keyword>
<evidence type="ECO:0000256" key="1">
    <source>
        <dbReference type="SAM" id="Phobius"/>
    </source>
</evidence>
<feature type="transmembrane region" description="Helical" evidence="1">
    <location>
        <begin position="55"/>
        <end position="74"/>
    </location>
</feature>
<reference evidence="2" key="1">
    <citation type="submission" date="2019-03" db="EMBL/GenBank/DDBJ databases">
        <title>Long read genome sequence of the mycoparasitic Pythium oligandrum ATCC 38472 isolated from sugarbeet rhizosphere.</title>
        <authorList>
            <person name="Gaulin E."/>
        </authorList>
    </citation>
    <scope>NUCLEOTIDE SEQUENCE</scope>
    <source>
        <strain evidence="2">ATCC 38472_TT</strain>
    </source>
</reference>
<feature type="transmembrane region" description="Helical" evidence="1">
    <location>
        <begin position="313"/>
        <end position="334"/>
    </location>
</feature>
<evidence type="ECO:0000313" key="3">
    <source>
        <dbReference type="Proteomes" id="UP000794436"/>
    </source>
</evidence>
<feature type="transmembrane region" description="Helical" evidence="1">
    <location>
        <begin position="275"/>
        <end position="293"/>
    </location>
</feature>
<keyword evidence="1" id="KW-1133">Transmembrane helix</keyword>
<name>A0A8K1CKP9_PYTOL</name>
<protein>
    <submittedName>
        <fullName evidence="2">Uncharacterized protein</fullName>
    </submittedName>
</protein>
<keyword evidence="1" id="KW-0812">Transmembrane</keyword>
<organism evidence="2 3">
    <name type="scientific">Pythium oligandrum</name>
    <name type="common">Mycoparasitic fungus</name>
    <dbReference type="NCBI Taxonomy" id="41045"/>
    <lineage>
        <taxon>Eukaryota</taxon>
        <taxon>Sar</taxon>
        <taxon>Stramenopiles</taxon>
        <taxon>Oomycota</taxon>
        <taxon>Peronosporomycetes</taxon>
        <taxon>Pythiales</taxon>
        <taxon>Pythiaceae</taxon>
        <taxon>Pythium</taxon>
    </lineage>
</organism>
<keyword evidence="3" id="KW-1185">Reference proteome</keyword>
<comment type="caution">
    <text evidence="2">The sequence shown here is derived from an EMBL/GenBank/DDBJ whole genome shotgun (WGS) entry which is preliminary data.</text>
</comment>
<dbReference type="Proteomes" id="UP000794436">
    <property type="component" value="Unassembled WGS sequence"/>
</dbReference>